<dbReference type="GeneID" id="94836812"/>
<feature type="coiled-coil region" evidence="1">
    <location>
        <begin position="3"/>
        <end position="121"/>
    </location>
</feature>
<dbReference type="EMBL" id="MLAK01000639">
    <property type="protein sequence ID" value="OHT09421.1"/>
    <property type="molecule type" value="Genomic_DNA"/>
</dbReference>
<accession>A0A1J4KJ99</accession>
<comment type="caution">
    <text evidence="2">The sequence shown here is derived from an EMBL/GenBank/DDBJ whole genome shotgun (WGS) entry which is preliminary data.</text>
</comment>
<dbReference type="RefSeq" id="XP_068362557.1">
    <property type="nucleotide sequence ID" value="XM_068502108.1"/>
</dbReference>
<dbReference type="OrthoDB" id="10497125at2759"/>
<feature type="coiled-coil region" evidence="1">
    <location>
        <begin position="303"/>
        <end position="337"/>
    </location>
</feature>
<organism evidence="2 3">
    <name type="scientific">Tritrichomonas foetus</name>
    <dbReference type="NCBI Taxonomy" id="1144522"/>
    <lineage>
        <taxon>Eukaryota</taxon>
        <taxon>Metamonada</taxon>
        <taxon>Parabasalia</taxon>
        <taxon>Tritrichomonadida</taxon>
        <taxon>Tritrichomonadidae</taxon>
        <taxon>Tritrichomonas</taxon>
    </lineage>
</organism>
<evidence type="ECO:0000313" key="2">
    <source>
        <dbReference type="EMBL" id="OHT09421.1"/>
    </source>
</evidence>
<reference evidence="2" key="1">
    <citation type="submission" date="2016-10" db="EMBL/GenBank/DDBJ databases">
        <authorList>
            <person name="Benchimol M."/>
            <person name="Almeida L.G."/>
            <person name="Vasconcelos A.T."/>
            <person name="Perreira-Neves A."/>
            <person name="Rosa I.A."/>
            <person name="Tasca T."/>
            <person name="Bogo M.R."/>
            <person name="de Souza W."/>
        </authorList>
    </citation>
    <scope>NUCLEOTIDE SEQUENCE [LARGE SCALE GENOMIC DNA]</scope>
    <source>
        <strain evidence="2">K</strain>
    </source>
</reference>
<evidence type="ECO:0000313" key="3">
    <source>
        <dbReference type="Proteomes" id="UP000179807"/>
    </source>
</evidence>
<sequence>MMLDQKQQEIENFSKTVAEAEELLSKLQEEIREKEALLDDLESNDSDSDFQIQNEFDKEIENLIERQNKEISDLQMRHEDEMNQLKLEFEQTLNNAEKWANKHAEIIYQEKVKELNEINQQSTKAKFTLNEATFTKRGPRSIRALDELQKSNSNQIADLETQISELSAIAREEARNAKAEIDECVTSIELRKESQASELRNLQIEASKRSETYKSHIETLKEQFLIEEQTIQNEIDALQARTLNIEGLIDQIGRHHEIQTSSVTSDIETIRRSIGSENTNLRHSYDSNYRSTIRETHNLFRECQKIEEETALLDREMLQLDEENKQLKKDLKKLAFQMNH</sequence>
<keyword evidence="1" id="KW-0175">Coiled coil</keyword>
<dbReference type="Proteomes" id="UP000179807">
    <property type="component" value="Unassembled WGS sequence"/>
</dbReference>
<dbReference type="AlphaFoldDB" id="A0A1J4KJ99"/>
<protein>
    <recommendedName>
        <fullName evidence="4">Kinetoplast-associated protein</fullName>
    </recommendedName>
</protein>
<gene>
    <name evidence="2" type="ORF">TRFO_21651</name>
</gene>
<evidence type="ECO:0000256" key="1">
    <source>
        <dbReference type="SAM" id="Coils"/>
    </source>
</evidence>
<evidence type="ECO:0008006" key="4">
    <source>
        <dbReference type="Google" id="ProtNLM"/>
    </source>
</evidence>
<dbReference type="VEuPathDB" id="TrichDB:TRFO_21651"/>
<proteinExistence type="predicted"/>
<keyword evidence="3" id="KW-1185">Reference proteome</keyword>
<name>A0A1J4KJ99_9EUKA</name>